<dbReference type="PRINTS" id="PR00344">
    <property type="entry name" value="BCTRLSENSOR"/>
</dbReference>
<dbReference type="SMART" id="SM00387">
    <property type="entry name" value="HATPase_c"/>
    <property type="match status" value="1"/>
</dbReference>
<dbReference type="CDD" id="cd00082">
    <property type="entry name" value="HisKA"/>
    <property type="match status" value="1"/>
</dbReference>
<feature type="transmembrane region" description="Helical" evidence="13">
    <location>
        <begin position="400"/>
        <end position="418"/>
    </location>
</feature>
<dbReference type="SUPFAM" id="SSF55874">
    <property type="entry name" value="ATPase domain of HSP90 chaperone/DNA topoisomerase II/histidine kinase"/>
    <property type="match status" value="1"/>
</dbReference>
<protein>
    <recommendedName>
        <fullName evidence="3">histidine kinase</fullName>
        <ecNumber evidence="3">2.7.13.3</ecNumber>
    </recommendedName>
</protein>
<evidence type="ECO:0000256" key="13">
    <source>
        <dbReference type="SAM" id="Phobius"/>
    </source>
</evidence>
<dbReference type="InterPro" id="IPR005467">
    <property type="entry name" value="His_kinase_dom"/>
</dbReference>
<dbReference type="Pfam" id="PF02702">
    <property type="entry name" value="KdpD"/>
    <property type="match status" value="1"/>
</dbReference>
<dbReference type="Pfam" id="PF13493">
    <property type="entry name" value="DUF4118"/>
    <property type="match status" value="1"/>
</dbReference>
<evidence type="ECO:0000256" key="3">
    <source>
        <dbReference type="ARBA" id="ARBA00012438"/>
    </source>
</evidence>
<evidence type="ECO:0000256" key="7">
    <source>
        <dbReference type="ARBA" id="ARBA00022741"/>
    </source>
</evidence>
<keyword evidence="6 13" id="KW-0812">Transmembrane</keyword>
<evidence type="ECO:0000256" key="2">
    <source>
        <dbReference type="ARBA" id="ARBA00004141"/>
    </source>
</evidence>
<keyword evidence="9" id="KW-0067">ATP-binding</keyword>
<dbReference type="PANTHER" id="PTHR45569:SF1">
    <property type="entry name" value="SENSOR PROTEIN KDPD"/>
    <property type="match status" value="1"/>
</dbReference>
<keyword evidence="10 13" id="KW-1133">Transmembrane helix</keyword>
<evidence type="ECO:0000256" key="9">
    <source>
        <dbReference type="ARBA" id="ARBA00022840"/>
    </source>
</evidence>
<dbReference type="Pfam" id="PF13492">
    <property type="entry name" value="GAF_3"/>
    <property type="match status" value="1"/>
</dbReference>
<organism evidence="15 16">
    <name type="scientific">Tatumella terrea</name>
    <dbReference type="NCBI Taxonomy" id="419007"/>
    <lineage>
        <taxon>Bacteria</taxon>
        <taxon>Pseudomonadati</taxon>
        <taxon>Pseudomonadota</taxon>
        <taxon>Gammaproteobacteria</taxon>
        <taxon>Enterobacterales</taxon>
        <taxon>Erwiniaceae</taxon>
        <taxon>Tatumella</taxon>
    </lineage>
</organism>
<dbReference type="Gene3D" id="3.40.50.300">
    <property type="entry name" value="P-loop containing nucleotide triphosphate hydrolases"/>
    <property type="match status" value="1"/>
</dbReference>
<comment type="subcellular location">
    <subcellularLocation>
        <location evidence="2">Membrane</location>
        <topology evidence="2">Multi-pass membrane protein</topology>
    </subcellularLocation>
</comment>
<dbReference type="Gene3D" id="1.20.120.620">
    <property type="entry name" value="Backbone structure of the membrane domain of e. Coli histidine kinase receptor kdpd"/>
    <property type="match status" value="1"/>
</dbReference>
<keyword evidence="7" id="KW-0547">Nucleotide-binding</keyword>
<keyword evidence="5 15" id="KW-0808">Transferase</keyword>
<name>A0ABW1W074_9GAMM</name>
<sequence length="890" mass="98141">MPEPLRPDPDQLLRQPELKRRGKLKIFFGACAGTGKTFAMLEEAQRLYHDGLDVLCGVVETHGRQETAGLLEGLPQLPPARHIHRGKVLTGFDPDAALARHPALILMDELACSNPPGSRHPKRWQDVNELLEAGIDVLTTLNVQHLESLNDVVSAITGIRVRETLPDPVFDTADEIVLVDLTVGDLLQRLRDGKVYIPAQAERAIEHFFREGNLIALRELALRRAADRVDEQKRLLQEAAADGNDLYPQDGILLCLDAGKGSEKLIRTAARLAARLGCRWHTIYTESTGFAKQAEHQRRKMVNALRLASQLGAGTATLSDPQRCQAIIRYAREHRLGKVILGRRQGRWLPFPTLADTLIKHAPELEVILISRGTPFAEAPKPTAPGRDTAQRWQHPLRGCLLALILCLCTSFIATRWLPAFDDANLAMLYLLNVVIVALFYGRGPAVVASLLNVISFDLFFIAPRGSLAVSNIQYLLTFGVMLTVGLLIGHLTAGVRYQARIARYREQRTRQLYEMSRALADGRDVTALVRCSETYIRSTFNAACQILMPDENGQLTALTAPAAMTPVDTAIARWSFEHAVPAGAGTDTLPGVPYRILPLVSSGNVLGLLVIEPLRLRQITLPEQQRLLDTFLMLIAGAMERHALLQSEQQTRIRNEREQLRNTFLAALSHDLRTPLTVLFAQAEILALDLNHEKSAHTEQAIRMRRQIISTIRLVNNLLDMARYQSGGSTLNQEWMTLQELAGSILNAFDSEGNTGRVTLDIKEPMALVFLDAALTERIFINLLENAVKYAGEQASITLRARVTPGQLVFHVLDNGPGIPAGQETLIFEKFARGTKESAIPGIGLGLAICQAIVTLHQGTIQASNQPQGGADVCIVLPQPAPPQLEDLE</sequence>
<evidence type="ECO:0000256" key="6">
    <source>
        <dbReference type="ARBA" id="ARBA00022692"/>
    </source>
</evidence>
<evidence type="ECO:0000256" key="12">
    <source>
        <dbReference type="ARBA" id="ARBA00023136"/>
    </source>
</evidence>
<comment type="catalytic activity">
    <reaction evidence="1">
        <text>ATP + protein L-histidine = ADP + protein N-phospho-L-histidine.</text>
        <dbReference type="EC" id="2.7.13.3"/>
    </reaction>
</comment>
<feature type="transmembrane region" description="Helical" evidence="13">
    <location>
        <begin position="475"/>
        <end position="496"/>
    </location>
</feature>
<evidence type="ECO:0000313" key="15">
    <source>
        <dbReference type="EMBL" id="MFC6378376.1"/>
    </source>
</evidence>
<dbReference type="InterPro" id="IPR003018">
    <property type="entry name" value="GAF"/>
</dbReference>
<dbReference type="InterPro" id="IPR003852">
    <property type="entry name" value="Sig_transdc_His_kinase_KdpD_N"/>
</dbReference>
<comment type="caution">
    <text evidence="15">The sequence shown here is derived from an EMBL/GenBank/DDBJ whole genome shotgun (WGS) entry which is preliminary data.</text>
</comment>
<dbReference type="Gene3D" id="3.30.565.10">
    <property type="entry name" value="Histidine kinase-like ATPase, C-terminal domain"/>
    <property type="match status" value="1"/>
</dbReference>
<evidence type="ECO:0000259" key="14">
    <source>
        <dbReference type="PROSITE" id="PS50109"/>
    </source>
</evidence>
<dbReference type="InterPro" id="IPR003661">
    <property type="entry name" value="HisK_dim/P_dom"/>
</dbReference>
<dbReference type="SMART" id="SM00388">
    <property type="entry name" value="HisKA"/>
    <property type="match status" value="1"/>
</dbReference>
<dbReference type="InterPro" id="IPR052023">
    <property type="entry name" value="Histidine_kinase_KdpD"/>
</dbReference>
<dbReference type="PROSITE" id="PS50109">
    <property type="entry name" value="HIS_KIN"/>
    <property type="match status" value="1"/>
</dbReference>
<evidence type="ECO:0000256" key="4">
    <source>
        <dbReference type="ARBA" id="ARBA00022553"/>
    </source>
</evidence>
<dbReference type="EMBL" id="JBHSUB010000010">
    <property type="protein sequence ID" value="MFC6378376.1"/>
    <property type="molecule type" value="Genomic_DNA"/>
</dbReference>
<dbReference type="SUPFAM" id="SSF52402">
    <property type="entry name" value="Adenine nucleotide alpha hydrolases-like"/>
    <property type="match status" value="1"/>
</dbReference>
<dbReference type="NCBIfam" id="NF007793">
    <property type="entry name" value="PRK10490.1"/>
    <property type="match status" value="1"/>
</dbReference>
<keyword evidence="16" id="KW-1185">Reference proteome</keyword>
<dbReference type="EC" id="2.7.13.3" evidence="3"/>
<keyword evidence="11" id="KW-0902">Two-component regulatory system</keyword>
<dbReference type="Gene3D" id="3.30.450.40">
    <property type="match status" value="1"/>
</dbReference>
<proteinExistence type="predicted"/>
<dbReference type="Gene3D" id="1.10.287.130">
    <property type="match status" value="1"/>
</dbReference>
<dbReference type="InterPro" id="IPR025201">
    <property type="entry name" value="KdpD_TM"/>
</dbReference>
<dbReference type="InterPro" id="IPR003594">
    <property type="entry name" value="HATPase_dom"/>
</dbReference>
<dbReference type="GO" id="GO:0004673">
    <property type="term" value="F:protein histidine kinase activity"/>
    <property type="evidence" value="ECO:0007669"/>
    <property type="project" value="UniProtKB-EC"/>
</dbReference>
<evidence type="ECO:0000256" key="10">
    <source>
        <dbReference type="ARBA" id="ARBA00022989"/>
    </source>
</evidence>
<keyword evidence="4" id="KW-0597">Phosphoprotein</keyword>
<dbReference type="PANTHER" id="PTHR45569">
    <property type="entry name" value="SENSOR PROTEIN KDPD"/>
    <property type="match status" value="1"/>
</dbReference>
<dbReference type="SUPFAM" id="SSF55781">
    <property type="entry name" value="GAF domain-like"/>
    <property type="match status" value="1"/>
</dbReference>
<evidence type="ECO:0000256" key="11">
    <source>
        <dbReference type="ARBA" id="ARBA00023012"/>
    </source>
</evidence>
<dbReference type="InterPro" id="IPR027417">
    <property type="entry name" value="P-loop_NTPase"/>
</dbReference>
<dbReference type="Pfam" id="PF02518">
    <property type="entry name" value="HATPase_c"/>
    <property type="match status" value="1"/>
</dbReference>
<evidence type="ECO:0000256" key="1">
    <source>
        <dbReference type="ARBA" id="ARBA00000085"/>
    </source>
</evidence>
<dbReference type="SUPFAM" id="SSF47384">
    <property type="entry name" value="Homodimeric domain of signal transducing histidine kinase"/>
    <property type="match status" value="1"/>
</dbReference>
<evidence type="ECO:0000313" key="16">
    <source>
        <dbReference type="Proteomes" id="UP001596230"/>
    </source>
</evidence>
<dbReference type="InterPro" id="IPR004358">
    <property type="entry name" value="Sig_transdc_His_kin-like_C"/>
</dbReference>
<evidence type="ECO:0000256" key="8">
    <source>
        <dbReference type="ARBA" id="ARBA00022777"/>
    </source>
</evidence>
<evidence type="ECO:0000256" key="5">
    <source>
        <dbReference type="ARBA" id="ARBA00022679"/>
    </source>
</evidence>
<feature type="domain" description="Histidine kinase" evidence="14">
    <location>
        <begin position="668"/>
        <end position="882"/>
    </location>
</feature>
<dbReference type="InterPro" id="IPR036097">
    <property type="entry name" value="HisK_dim/P_sf"/>
</dbReference>
<accession>A0ABW1W074</accession>
<dbReference type="RefSeq" id="WP_385950555.1">
    <property type="nucleotide sequence ID" value="NZ_JBHSUB010000010.1"/>
</dbReference>
<keyword evidence="12 13" id="KW-0472">Membrane</keyword>
<gene>
    <name evidence="15" type="primary">kdpD</name>
    <name evidence="15" type="ORF">ACFP9W_09790</name>
</gene>
<dbReference type="Proteomes" id="UP001596230">
    <property type="component" value="Unassembled WGS sequence"/>
</dbReference>
<keyword evidence="8 15" id="KW-0418">Kinase</keyword>
<dbReference type="CDD" id="cd00075">
    <property type="entry name" value="HATPase"/>
    <property type="match status" value="1"/>
</dbReference>
<dbReference type="InterPro" id="IPR029016">
    <property type="entry name" value="GAF-like_dom_sf"/>
</dbReference>
<dbReference type="Pfam" id="PF00512">
    <property type="entry name" value="HisKA"/>
    <property type="match status" value="1"/>
</dbReference>
<dbReference type="InterPro" id="IPR036890">
    <property type="entry name" value="HATPase_C_sf"/>
</dbReference>
<dbReference type="InterPro" id="IPR038318">
    <property type="entry name" value="KdpD_sf"/>
</dbReference>
<reference evidence="16" key="1">
    <citation type="journal article" date="2019" name="Int. J. Syst. Evol. Microbiol.">
        <title>The Global Catalogue of Microorganisms (GCM) 10K type strain sequencing project: providing services to taxonomists for standard genome sequencing and annotation.</title>
        <authorList>
            <consortium name="The Broad Institute Genomics Platform"/>
            <consortium name="The Broad Institute Genome Sequencing Center for Infectious Disease"/>
            <person name="Wu L."/>
            <person name="Ma J."/>
        </authorList>
    </citation>
    <scope>NUCLEOTIDE SEQUENCE [LARGE SCALE GENOMIC DNA]</scope>
    <source>
        <strain evidence="16">CGMCC 1.18518</strain>
    </source>
</reference>